<organism evidence="2 3">
    <name type="scientific">Nostocoides japonicum T1-X7</name>
    <dbReference type="NCBI Taxonomy" id="1194083"/>
    <lineage>
        <taxon>Bacteria</taxon>
        <taxon>Bacillati</taxon>
        <taxon>Actinomycetota</taxon>
        <taxon>Actinomycetes</taxon>
        <taxon>Micrococcales</taxon>
        <taxon>Intrasporangiaceae</taxon>
        <taxon>Nostocoides</taxon>
    </lineage>
</organism>
<sequence length="142" mass="15228">MPSPQDYAGDVTPQDAYAAVRDDPHALLVDVRTAAEWSYVGTPDLSDAGKRAVLVEWQRYPSGEVNERFVEDLRSAADVGEGTPLYFLCRSGVRSKAAAAAVTAAGLGPAYNILEGFEGPHDDEGHRTVAGWKVAGLPWRQG</sequence>
<dbReference type="SUPFAM" id="SSF52821">
    <property type="entry name" value="Rhodanese/Cell cycle control phosphatase"/>
    <property type="match status" value="1"/>
</dbReference>
<gene>
    <name evidence="2" type="ORF">BN12_290008</name>
</gene>
<dbReference type="SMART" id="SM00450">
    <property type="entry name" value="RHOD"/>
    <property type="match status" value="1"/>
</dbReference>
<proteinExistence type="predicted"/>
<accession>A0A077LWY9</accession>
<name>A0A077LWY9_9MICO</name>
<dbReference type="STRING" id="1194083.BN12_290008"/>
<dbReference type="PANTHER" id="PTHR47377">
    <property type="entry name" value="RHODANESE-LIKE DOMAIN-CONTAINING PROTEIN 4, CHLOROPLASTIC"/>
    <property type="match status" value="1"/>
</dbReference>
<feature type="domain" description="Rhodanese" evidence="1">
    <location>
        <begin position="22"/>
        <end position="129"/>
    </location>
</feature>
<dbReference type="Pfam" id="PF00581">
    <property type="entry name" value="Rhodanese"/>
    <property type="match status" value="1"/>
</dbReference>
<dbReference type="EMBL" id="CAJB01000212">
    <property type="protein sequence ID" value="CCH78433.1"/>
    <property type="molecule type" value="Genomic_DNA"/>
</dbReference>
<reference evidence="2 3" key="1">
    <citation type="journal article" date="2013" name="ISME J.">
        <title>A metabolic model for members of the genus Tetrasphaera involved in enhanced biological phosphorus removal.</title>
        <authorList>
            <person name="Kristiansen R."/>
            <person name="Nguyen H.T.T."/>
            <person name="Saunders A.M."/>
            <person name="Nielsen J.L."/>
            <person name="Wimmer R."/>
            <person name="Le V.Q."/>
            <person name="McIlroy S.J."/>
            <person name="Petrovski S."/>
            <person name="Seviour R.J."/>
            <person name="Calteau A."/>
            <person name="Nielsen K.L."/>
            <person name="Nielsen P.H."/>
        </authorList>
    </citation>
    <scope>NUCLEOTIDE SEQUENCE [LARGE SCALE GENOMIC DNA]</scope>
    <source>
        <strain evidence="2 3">T1-X7</strain>
    </source>
</reference>
<dbReference type="Gene3D" id="3.40.250.10">
    <property type="entry name" value="Rhodanese-like domain"/>
    <property type="match status" value="1"/>
</dbReference>
<dbReference type="InterPro" id="IPR044240">
    <property type="entry name" value="STR4-like"/>
</dbReference>
<dbReference type="Proteomes" id="UP000035721">
    <property type="component" value="Unassembled WGS sequence"/>
</dbReference>
<protein>
    <recommendedName>
        <fullName evidence="1">Rhodanese domain-containing protein</fullName>
    </recommendedName>
</protein>
<dbReference type="PROSITE" id="PS50206">
    <property type="entry name" value="RHODANESE_3"/>
    <property type="match status" value="1"/>
</dbReference>
<keyword evidence="3" id="KW-1185">Reference proteome</keyword>
<dbReference type="InterPro" id="IPR036873">
    <property type="entry name" value="Rhodanese-like_dom_sf"/>
</dbReference>
<dbReference type="InterPro" id="IPR001763">
    <property type="entry name" value="Rhodanese-like_dom"/>
</dbReference>
<evidence type="ECO:0000259" key="1">
    <source>
        <dbReference type="PROSITE" id="PS50206"/>
    </source>
</evidence>
<evidence type="ECO:0000313" key="2">
    <source>
        <dbReference type="EMBL" id="CCH78433.1"/>
    </source>
</evidence>
<evidence type="ECO:0000313" key="3">
    <source>
        <dbReference type="Proteomes" id="UP000035721"/>
    </source>
</evidence>
<dbReference type="AlphaFoldDB" id="A0A077LWY9"/>
<comment type="caution">
    <text evidence="2">The sequence shown here is derived from an EMBL/GenBank/DDBJ whole genome shotgun (WGS) entry which is preliminary data.</text>
</comment>
<dbReference type="PANTHER" id="PTHR47377:SF1">
    <property type="entry name" value="RHODANESE-LIKE DOMAIN-CONTAINING PROTEIN 4, CHLOROPLASTIC"/>
    <property type="match status" value="1"/>
</dbReference>
<dbReference type="OrthoDB" id="9815890at2"/>
<dbReference type="RefSeq" id="WP_048556037.1">
    <property type="nucleotide sequence ID" value="NZ_HF570958.1"/>
</dbReference>